<evidence type="ECO:0000313" key="2">
    <source>
        <dbReference type="EMBL" id="PTB74057.1"/>
    </source>
</evidence>
<dbReference type="EMBL" id="KZ679137">
    <property type="protein sequence ID" value="PTB74057.1"/>
    <property type="molecule type" value="Genomic_DNA"/>
</dbReference>
<feature type="region of interest" description="Disordered" evidence="1">
    <location>
        <begin position="29"/>
        <end position="97"/>
    </location>
</feature>
<proteinExistence type="predicted"/>
<dbReference type="Proteomes" id="UP000240760">
    <property type="component" value="Unassembled WGS sequence"/>
</dbReference>
<protein>
    <submittedName>
        <fullName evidence="2">Uncharacterized protein</fullName>
    </submittedName>
</protein>
<organism evidence="2 3">
    <name type="scientific">Trichoderma longibrachiatum ATCC 18648</name>
    <dbReference type="NCBI Taxonomy" id="983965"/>
    <lineage>
        <taxon>Eukaryota</taxon>
        <taxon>Fungi</taxon>
        <taxon>Dikarya</taxon>
        <taxon>Ascomycota</taxon>
        <taxon>Pezizomycotina</taxon>
        <taxon>Sordariomycetes</taxon>
        <taxon>Hypocreomycetidae</taxon>
        <taxon>Hypocreales</taxon>
        <taxon>Hypocreaceae</taxon>
        <taxon>Trichoderma</taxon>
    </lineage>
</organism>
<keyword evidence="3" id="KW-1185">Reference proteome</keyword>
<evidence type="ECO:0000256" key="1">
    <source>
        <dbReference type="SAM" id="MobiDB-lite"/>
    </source>
</evidence>
<sequence length="127" mass="13966">MHGDAVSMNPVQVEKDVPHHVGCRHLPLLYATPPRSLDSSTDDAEDESITRLRSPTRRSDNSGHHRHPPHPSTRENSSALPPLLIASPRSKGQTTAKTRCDFAPNLHDTSIARSLHTAIVSHTQLVH</sequence>
<gene>
    <name evidence="2" type="ORF">M440DRAFT_126782</name>
</gene>
<reference evidence="2 3" key="1">
    <citation type="submission" date="2016-07" db="EMBL/GenBank/DDBJ databases">
        <title>Multiple horizontal gene transfer events from other fungi enriched the ability of initially mycotrophic Trichoderma (Ascomycota) to feed on dead plant biomass.</title>
        <authorList>
            <consortium name="DOE Joint Genome Institute"/>
            <person name="Aerts A."/>
            <person name="Atanasova L."/>
            <person name="Chenthamara K."/>
            <person name="Zhang J."/>
            <person name="Grujic M."/>
            <person name="Henrissat B."/>
            <person name="Kuo A."/>
            <person name="Salamov A."/>
            <person name="Lipzen A."/>
            <person name="Labutti K."/>
            <person name="Barry K."/>
            <person name="Miao Y."/>
            <person name="Rahimi M.J."/>
            <person name="Shen Q."/>
            <person name="Grigoriev I.V."/>
            <person name="Kubicek C.P."/>
            <person name="Druzhinina I.S."/>
        </authorList>
    </citation>
    <scope>NUCLEOTIDE SEQUENCE [LARGE SCALE GENOMIC DNA]</scope>
    <source>
        <strain evidence="2 3">ATCC 18648</strain>
    </source>
</reference>
<evidence type="ECO:0000313" key="3">
    <source>
        <dbReference type="Proteomes" id="UP000240760"/>
    </source>
</evidence>
<accession>A0A2T4BXK9</accession>
<dbReference type="AlphaFoldDB" id="A0A2T4BXK9"/>
<name>A0A2T4BXK9_TRILO</name>